<dbReference type="InterPro" id="IPR018392">
    <property type="entry name" value="LysM"/>
</dbReference>
<comment type="caution">
    <text evidence="2">The sequence shown here is derived from an EMBL/GenBank/DDBJ whole genome shotgun (WGS) entry which is preliminary data.</text>
</comment>
<dbReference type="Pfam" id="PF01476">
    <property type="entry name" value="LysM"/>
    <property type="match status" value="1"/>
</dbReference>
<accession>A0A0F9EW99</accession>
<dbReference type="EMBL" id="LAZR01019490">
    <property type="protein sequence ID" value="KKL92349.1"/>
    <property type="molecule type" value="Genomic_DNA"/>
</dbReference>
<dbReference type="Gene3D" id="3.10.350.10">
    <property type="entry name" value="LysM domain"/>
    <property type="match status" value="1"/>
</dbReference>
<evidence type="ECO:0000313" key="3">
    <source>
        <dbReference type="EMBL" id="KKL92349.1"/>
    </source>
</evidence>
<dbReference type="InterPro" id="IPR036779">
    <property type="entry name" value="LysM_dom_sf"/>
</dbReference>
<dbReference type="CDD" id="cd00118">
    <property type="entry name" value="LysM"/>
    <property type="match status" value="1"/>
</dbReference>
<feature type="domain" description="LysM" evidence="1">
    <location>
        <begin position="1"/>
        <end position="31"/>
    </location>
</feature>
<protein>
    <recommendedName>
        <fullName evidence="1">LysM domain-containing protein</fullName>
    </recommendedName>
</protein>
<evidence type="ECO:0000313" key="2">
    <source>
        <dbReference type="EMBL" id="KKL70536.1"/>
    </source>
</evidence>
<reference evidence="2" key="1">
    <citation type="journal article" date="2015" name="Nature">
        <title>Complex archaea that bridge the gap between prokaryotes and eukaryotes.</title>
        <authorList>
            <person name="Spang A."/>
            <person name="Saw J.H."/>
            <person name="Jorgensen S.L."/>
            <person name="Zaremba-Niedzwiedzka K."/>
            <person name="Martijn J."/>
            <person name="Lind A.E."/>
            <person name="van Eijk R."/>
            <person name="Schleper C."/>
            <person name="Guy L."/>
            <person name="Ettema T.J."/>
        </authorList>
    </citation>
    <scope>NUCLEOTIDE SEQUENCE</scope>
</reference>
<sequence length="31" mass="3278">GVTWQQIYAANKAVIGADPNLIQPGMVLVIP</sequence>
<proteinExistence type="predicted"/>
<name>A0A0F9EW99_9ZZZZ</name>
<gene>
    <name evidence="3" type="ORF">LCGC14_1885510</name>
    <name evidence="2" type="ORF">LCGC14_2103980</name>
</gene>
<feature type="non-terminal residue" evidence="2">
    <location>
        <position position="1"/>
    </location>
</feature>
<dbReference type="AlphaFoldDB" id="A0A0F9EW99"/>
<dbReference type="EMBL" id="LAZR01025868">
    <property type="protein sequence ID" value="KKL70536.1"/>
    <property type="molecule type" value="Genomic_DNA"/>
</dbReference>
<organism evidence="2">
    <name type="scientific">marine sediment metagenome</name>
    <dbReference type="NCBI Taxonomy" id="412755"/>
    <lineage>
        <taxon>unclassified sequences</taxon>
        <taxon>metagenomes</taxon>
        <taxon>ecological metagenomes</taxon>
    </lineage>
</organism>
<evidence type="ECO:0000259" key="1">
    <source>
        <dbReference type="Pfam" id="PF01476"/>
    </source>
</evidence>